<feature type="transmembrane region" description="Helical" evidence="1">
    <location>
        <begin position="84"/>
        <end position="103"/>
    </location>
</feature>
<dbReference type="AlphaFoldDB" id="A0A5J6HSF2"/>
<proteinExistence type="predicted"/>
<accession>A0A5J6HSF2</accession>
<evidence type="ECO:0000313" key="2">
    <source>
        <dbReference type="EMBL" id="QEV21281.1"/>
    </source>
</evidence>
<keyword evidence="1" id="KW-0812">Transmembrane</keyword>
<dbReference type="KEGG" id="salw:CP975_30410"/>
<dbReference type="EMBL" id="CP023695">
    <property type="protein sequence ID" value="QEV21281.1"/>
    <property type="molecule type" value="Genomic_DNA"/>
</dbReference>
<dbReference type="Pfam" id="PF19865">
    <property type="entry name" value="DUF6338"/>
    <property type="match status" value="1"/>
</dbReference>
<sequence length="219" mass="24288">MRVSTFEAAAVAMIALLPGALYLFAVERETAVVRAGLADRVIRVAATAALFHLALAPLTAWAYLRVWESGRLTRPPVPWAWWWLPLPYVVVPLLAGFAVGSAFRRGRRWARIVNGQTPEPLAWDALFGHDSALWLRIRLRDTDGGTNGWILGVFARDARGQLDSRASAYPQPHDLYLCDTAAALPDGSFRRGADGRPVLRNIGLLISREEITYIEVMWG</sequence>
<keyword evidence="3" id="KW-1185">Reference proteome</keyword>
<name>A0A5J6HSF2_STRAD</name>
<gene>
    <name evidence="2" type="ORF">CP975_30410</name>
</gene>
<reference evidence="2 3" key="1">
    <citation type="submission" date="2017-09" db="EMBL/GenBank/DDBJ databases">
        <authorList>
            <person name="Lee N."/>
            <person name="Cho B.-K."/>
        </authorList>
    </citation>
    <scope>NUCLEOTIDE SEQUENCE [LARGE SCALE GENOMIC DNA]</scope>
    <source>
        <strain evidence="2 3">ATCC 12461</strain>
    </source>
</reference>
<evidence type="ECO:0000313" key="3">
    <source>
        <dbReference type="Proteomes" id="UP000326553"/>
    </source>
</evidence>
<dbReference type="Proteomes" id="UP000326553">
    <property type="component" value="Chromosome"/>
</dbReference>
<feature type="transmembrane region" description="Helical" evidence="1">
    <location>
        <begin position="44"/>
        <end position="64"/>
    </location>
</feature>
<dbReference type="InterPro" id="IPR045919">
    <property type="entry name" value="DUF6338"/>
</dbReference>
<feature type="transmembrane region" description="Helical" evidence="1">
    <location>
        <begin position="6"/>
        <end position="24"/>
    </location>
</feature>
<organism evidence="2 3">
    <name type="scientific">Streptomyces alboniger</name>
    <dbReference type="NCBI Taxonomy" id="132473"/>
    <lineage>
        <taxon>Bacteria</taxon>
        <taxon>Bacillati</taxon>
        <taxon>Actinomycetota</taxon>
        <taxon>Actinomycetes</taxon>
        <taxon>Kitasatosporales</taxon>
        <taxon>Streptomycetaceae</taxon>
        <taxon>Streptomyces</taxon>
        <taxon>Streptomyces aurantiacus group</taxon>
    </lineage>
</organism>
<protein>
    <submittedName>
        <fullName evidence="2">Uncharacterized protein</fullName>
    </submittedName>
</protein>
<keyword evidence="1" id="KW-1133">Transmembrane helix</keyword>
<evidence type="ECO:0000256" key="1">
    <source>
        <dbReference type="SAM" id="Phobius"/>
    </source>
</evidence>
<keyword evidence="1" id="KW-0472">Membrane</keyword>